<feature type="transmembrane region" description="Helical" evidence="2">
    <location>
        <begin position="102"/>
        <end position="121"/>
    </location>
</feature>
<dbReference type="Proteomes" id="UP001565242">
    <property type="component" value="Unassembled WGS sequence"/>
</dbReference>
<evidence type="ECO:0000256" key="3">
    <source>
        <dbReference type="SAM" id="SignalP"/>
    </source>
</evidence>
<sequence>MKIKIKLALISFFFLLSPTIAFADATTDFNNYTSYAFTGDNKFDIGEAISALIHTFLQGLFFPVQKIYDFISVVKSGLEGQDLIQTWSSVIFESSQSIYTQLFNSGLIYVIAAGIVTYLLWGFAKGVFGQVVMKILLLLLTNASFFAFGPKIVSELNTNLSHANKEILSSVTLPSVKRTSVDDTLDLLLMKPFIALNFDSQEQAMKDDRYKTLLAHHETEDLKKYEKEWKDKHLGVSSFGDKFCTIVGALLNAILYGTLLLGFSIGSFALQLIVLLLLFLGVVATLMSFFPTCEKIIGNLIKEIFIVLVLSVLLTSASSLLFIFDGLITSVLTKIGINDYFFIVLLKFFTYFIMYHYRKRLGKIFESSGIVTNLNSKLNKGRRIVSSSAQALKNTAPVGLAMSAGGMSMALAAKNIKTAPYKAINSLRDSAQRRDNKKLENPKNSDEWNKTRASSLMKHNKDERRLARLNKQIDGKGKIHKAMSAIQGAYGEYNPSYKEKLSAKNEEKNHQLEQRRLMLEKRLGNYSQVNKNKEVKRLSDERLQEERLAARKRAEQKLEIQREMLQRANRRKEALKSQVAKERLQRRLTKK</sequence>
<organism evidence="4 5">
    <name type="scientific">Lactococcus muris</name>
    <dbReference type="NCBI Taxonomy" id="2941330"/>
    <lineage>
        <taxon>Bacteria</taxon>
        <taxon>Bacillati</taxon>
        <taxon>Bacillota</taxon>
        <taxon>Bacilli</taxon>
        <taxon>Lactobacillales</taxon>
        <taxon>Streptococcaceae</taxon>
        <taxon>Lactococcus</taxon>
    </lineage>
</organism>
<feature type="transmembrane region" description="Helical" evidence="2">
    <location>
        <begin position="243"/>
        <end position="263"/>
    </location>
</feature>
<accession>A0ABV4DBM7</accession>
<keyword evidence="2" id="KW-0472">Membrane</keyword>
<proteinExistence type="predicted"/>
<evidence type="ECO:0000313" key="5">
    <source>
        <dbReference type="Proteomes" id="UP001565242"/>
    </source>
</evidence>
<keyword evidence="5" id="KW-1185">Reference proteome</keyword>
<feature type="signal peptide" evidence="3">
    <location>
        <begin position="1"/>
        <end position="23"/>
    </location>
</feature>
<reference evidence="4 5" key="1">
    <citation type="submission" date="2024-03" db="EMBL/GenBank/DDBJ databases">
        <title>Mouse gut bacterial collection (mGBC) of GemPharmatech.</title>
        <authorList>
            <person name="He Y."/>
            <person name="Dong L."/>
            <person name="Wu D."/>
            <person name="Gao X."/>
            <person name="Lin Z."/>
        </authorList>
    </citation>
    <scope>NUCLEOTIDE SEQUENCE [LARGE SCALE GENOMIC DNA]</scope>
    <source>
        <strain evidence="4 5">20-218</strain>
    </source>
</reference>
<dbReference type="EMBL" id="JBCLSQ010000018">
    <property type="protein sequence ID" value="MEY8538348.1"/>
    <property type="molecule type" value="Genomic_DNA"/>
</dbReference>
<evidence type="ECO:0000313" key="4">
    <source>
        <dbReference type="EMBL" id="MEY8538348.1"/>
    </source>
</evidence>
<feature type="region of interest" description="Disordered" evidence="1">
    <location>
        <begin position="428"/>
        <end position="462"/>
    </location>
</feature>
<dbReference type="RefSeq" id="WP_202231511.1">
    <property type="nucleotide sequence ID" value="NZ_JBCLSQ010000018.1"/>
</dbReference>
<feature type="transmembrane region" description="Helical" evidence="2">
    <location>
        <begin position="340"/>
        <end position="357"/>
    </location>
</feature>
<gene>
    <name evidence="4" type="ORF">AALM99_07825</name>
</gene>
<feature type="transmembrane region" description="Helical" evidence="2">
    <location>
        <begin position="127"/>
        <end position="148"/>
    </location>
</feature>
<evidence type="ECO:0000256" key="1">
    <source>
        <dbReference type="SAM" id="MobiDB-lite"/>
    </source>
</evidence>
<keyword evidence="2" id="KW-1133">Transmembrane helix</keyword>
<feature type="compositionally biased region" description="Basic and acidic residues" evidence="1">
    <location>
        <begin position="569"/>
        <end position="585"/>
    </location>
</feature>
<protein>
    <submittedName>
        <fullName evidence="4">Uncharacterized protein</fullName>
    </submittedName>
</protein>
<name>A0ABV4DBM7_9LACT</name>
<feature type="region of interest" description="Disordered" evidence="1">
    <location>
        <begin position="569"/>
        <end position="591"/>
    </location>
</feature>
<keyword evidence="3" id="KW-0732">Signal</keyword>
<feature type="compositionally biased region" description="Basic and acidic residues" evidence="1">
    <location>
        <begin position="430"/>
        <end position="450"/>
    </location>
</feature>
<feature type="chain" id="PRO_5046554651" evidence="3">
    <location>
        <begin position="24"/>
        <end position="591"/>
    </location>
</feature>
<keyword evidence="2" id="KW-0812">Transmembrane</keyword>
<evidence type="ECO:0000256" key="2">
    <source>
        <dbReference type="SAM" id="Phobius"/>
    </source>
</evidence>
<feature type="transmembrane region" description="Helical" evidence="2">
    <location>
        <begin position="47"/>
        <end position="64"/>
    </location>
</feature>
<comment type="caution">
    <text evidence="4">The sequence shown here is derived from an EMBL/GenBank/DDBJ whole genome shotgun (WGS) entry which is preliminary data.</text>
</comment>
<feature type="transmembrane region" description="Helical" evidence="2">
    <location>
        <begin position="304"/>
        <end position="328"/>
    </location>
</feature>
<feature type="transmembrane region" description="Helical" evidence="2">
    <location>
        <begin position="269"/>
        <end position="292"/>
    </location>
</feature>